<dbReference type="Proteomes" id="UP001177670">
    <property type="component" value="Unassembled WGS sequence"/>
</dbReference>
<evidence type="ECO:0000313" key="3">
    <source>
        <dbReference type="Proteomes" id="UP001177670"/>
    </source>
</evidence>
<evidence type="ECO:0000256" key="1">
    <source>
        <dbReference type="SAM" id="MobiDB-lite"/>
    </source>
</evidence>
<proteinExistence type="predicted"/>
<name>A0AA40GEM4_9HYME</name>
<protein>
    <submittedName>
        <fullName evidence="2">Uncharacterized protein</fullName>
    </submittedName>
</protein>
<feature type="compositionally biased region" description="Basic and acidic residues" evidence="1">
    <location>
        <begin position="81"/>
        <end position="91"/>
    </location>
</feature>
<evidence type="ECO:0000313" key="2">
    <source>
        <dbReference type="EMBL" id="KAK1136437.1"/>
    </source>
</evidence>
<accession>A0AA40GEM4</accession>
<comment type="caution">
    <text evidence="2">The sequence shown here is derived from an EMBL/GenBank/DDBJ whole genome shotgun (WGS) entry which is preliminary data.</text>
</comment>
<reference evidence="2" key="1">
    <citation type="submission" date="2021-10" db="EMBL/GenBank/DDBJ databases">
        <title>Melipona bicolor Genome sequencing and assembly.</title>
        <authorList>
            <person name="Araujo N.S."/>
            <person name="Arias M.C."/>
        </authorList>
    </citation>
    <scope>NUCLEOTIDE SEQUENCE</scope>
    <source>
        <strain evidence="2">USP_2M_L1-L4_2017</strain>
        <tissue evidence="2">Whole body</tissue>
    </source>
</reference>
<feature type="region of interest" description="Disordered" evidence="1">
    <location>
        <begin position="64"/>
        <end position="91"/>
    </location>
</feature>
<organism evidence="2 3">
    <name type="scientific">Melipona bicolor</name>
    <dbReference type="NCBI Taxonomy" id="60889"/>
    <lineage>
        <taxon>Eukaryota</taxon>
        <taxon>Metazoa</taxon>
        <taxon>Ecdysozoa</taxon>
        <taxon>Arthropoda</taxon>
        <taxon>Hexapoda</taxon>
        <taxon>Insecta</taxon>
        <taxon>Pterygota</taxon>
        <taxon>Neoptera</taxon>
        <taxon>Endopterygota</taxon>
        <taxon>Hymenoptera</taxon>
        <taxon>Apocrita</taxon>
        <taxon>Aculeata</taxon>
        <taxon>Apoidea</taxon>
        <taxon>Anthophila</taxon>
        <taxon>Apidae</taxon>
        <taxon>Melipona</taxon>
    </lineage>
</organism>
<sequence>MKNGSLSSPFRIRLAGIPHPAKLKVQERAMPRPFLGKLAGQEGKGDRIEQGLQGVKGEEGMAMIGGKESRGKTWQGDAAGGEEKSESIERG</sequence>
<dbReference type="AlphaFoldDB" id="A0AA40GEM4"/>
<keyword evidence="3" id="KW-1185">Reference proteome</keyword>
<gene>
    <name evidence="2" type="ORF">K0M31_000989</name>
</gene>
<dbReference type="EMBL" id="JAHYIQ010000001">
    <property type="protein sequence ID" value="KAK1136437.1"/>
    <property type="molecule type" value="Genomic_DNA"/>
</dbReference>